<protein>
    <submittedName>
        <fullName evidence="1">Uncharacterized protein</fullName>
    </submittedName>
</protein>
<proteinExistence type="predicted"/>
<sequence>MPRTSTMATRTRLALVTRWKESMSRHPHCHAQGLLRQPTYVRASLAVFLAIGAGCNSPSADMATGADGDSIIHQDAGAVADAPVVSVRGKVVDSTDIPVDKQRVLVVDANGVRHEAETIADGTFMLENVARPYDVTVASAAPPRAVFLGVTLTDLYLIGRRADDATVENTATVNLSVTLPACATDCSMILRASSPHSISGRGDFGWSGAAKTESRMVTLGWRVPPASAGAAETGDLEILAFEKDFSKYWHTKTTAAFTVTAGATVTAGQMTPLAIPTVSTHVAVDDSQIPAEWRRAASAYVVLASGESFNLRSENSSLISNLLLPNAPGATYQVSARATTIVNEEREPPEFRTSNVTSPRMSLTTSASLTFDEVPGVITPTLDETLSLGSTGYEWETAPNGITSVRIAGADIYTTGRKLSFTTLAALEVRPTPGVSEIDFGTGHMKATVDELVDANASTRKSIVEAANNATSQRVRYTLTQ</sequence>
<keyword evidence="2" id="KW-1185">Reference proteome</keyword>
<dbReference type="KEGG" id="llu:AKJ09_03882"/>
<evidence type="ECO:0000313" key="2">
    <source>
        <dbReference type="Proteomes" id="UP000064967"/>
    </source>
</evidence>
<dbReference type="Proteomes" id="UP000064967">
    <property type="component" value="Chromosome"/>
</dbReference>
<evidence type="ECO:0000313" key="1">
    <source>
        <dbReference type="EMBL" id="AKU97218.1"/>
    </source>
</evidence>
<accession>A0A0K1PUL3</accession>
<dbReference type="EMBL" id="CP012333">
    <property type="protein sequence ID" value="AKU97218.1"/>
    <property type="molecule type" value="Genomic_DNA"/>
</dbReference>
<name>A0A0K1PUL3_9BACT</name>
<reference evidence="1 2" key="1">
    <citation type="submission" date="2015-08" db="EMBL/GenBank/DDBJ databases">
        <authorList>
            <person name="Babu N.S."/>
            <person name="Beckwith C.J."/>
            <person name="Beseler K.G."/>
            <person name="Brison A."/>
            <person name="Carone J.V."/>
            <person name="Caskin T.P."/>
            <person name="Diamond M."/>
            <person name="Durham M.E."/>
            <person name="Foxe J.M."/>
            <person name="Go M."/>
            <person name="Henderson B.A."/>
            <person name="Jones I.B."/>
            <person name="McGettigan J.A."/>
            <person name="Micheletti S.J."/>
            <person name="Nasrallah M.E."/>
            <person name="Ortiz D."/>
            <person name="Piller C.R."/>
            <person name="Privatt S.R."/>
            <person name="Schneider S.L."/>
            <person name="Sharp S."/>
            <person name="Smith T.C."/>
            <person name="Stanton J.D."/>
            <person name="Ullery H.E."/>
            <person name="Wilson R.J."/>
            <person name="Serrano M.G."/>
            <person name="Buck G."/>
            <person name="Lee V."/>
            <person name="Wang Y."/>
            <person name="Carvalho R."/>
            <person name="Voegtly L."/>
            <person name="Shi R."/>
            <person name="Duckworth R."/>
            <person name="Johnson A."/>
            <person name="Loviza R."/>
            <person name="Walstead R."/>
            <person name="Shah Z."/>
            <person name="Kiflezghi M."/>
            <person name="Wade K."/>
            <person name="Ball S.L."/>
            <person name="Bradley K.W."/>
            <person name="Asai D.J."/>
            <person name="Bowman C.A."/>
            <person name="Russell D.A."/>
            <person name="Pope W.H."/>
            <person name="Jacobs-Sera D."/>
            <person name="Hendrix R.W."/>
            <person name="Hatfull G.F."/>
        </authorList>
    </citation>
    <scope>NUCLEOTIDE SEQUENCE [LARGE SCALE GENOMIC DNA]</scope>
    <source>
        <strain evidence="1 2">DSM 27648</strain>
    </source>
</reference>
<organism evidence="1 2">
    <name type="scientific">Labilithrix luteola</name>
    <dbReference type="NCBI Taxonomy" id="1391654"/>
    <lineage>
        <taxon>Bacteria</taxon>
        <taxon>Pseudomonadati</taxon>
        <taxon>Myxococcota</taxon>
        <taxon>Polyangia</taxon>
        <taxon>Polyangiales</taxon>
        <taxon>Labilitrichaceae</taxon>
        <taxon>Labilithrix</taxon>
    </lineage>
</organism>
<dbReference type="PATRIC" id="fig|1391654.3.peg.3941"/>
<dbReference type="AlphaFoldDB" id="A0A0K1PUL3"/>
<gene>
    <name evidence="1" type="ORF">AKJ09_03882</name>
</gene>